<protein>
    <submittedName>
        <fullName evidence="1">Uncharacterized protein</fullName>
    </submittedName>
</protein>
<sequence length="83" mass="8836">MTPAAPGPGATEVGSLVELLTLVQAGGFTAVQLGGVTRLPLEGRYRAHDERWGEVELAVYTATDEWVHLGVAWRAPVPVLAQE</sequence>
<evidence type="ECO:0000313" key="2">
    <source>
        <dbReference type="Proteomes" id="UP001595803"/>
    </source>
</evidence>
<proteinExistence type="predicted"/>
<dbReference type="EMBL" id="JBHRZG010000011">
    <property type="protein sequence ID" value="MFC3833421.1"/>
    <property type="molecule type" value="Genomic_DNA"/>
</dbReference>
<evidence type="ECO:0000313" key="1">
    <source>
        <dbReference type="EMBL" id="MFC3833421.1"/>
    </source>
</evidence>
<keyword evidence="2" id="KW-1185">Reference proteome</keyword>
<dbReference type="RefSeq" id="WP_380101962.1">
    <property type="nucleotide sequence ID" value="NZ_JBHRZG010000011.1"/>
</dbReference>
<dbReference type="Proteomes" id="UP001595803">
    <property type="component" value="Unassembled WGS sequence"/>
</dbReference>
<accession>A0ABV7Z7N6</accession>
<organism evidence="1 2">
    <name type="scientific">Deinococcus rufus</name>
    <dbReference type="NCBI Taxonomy" id="2136097"/>
    <lineage>
        <taxon>Bacteria</taxon>
        <taxon>Thermotogati</taxon>
        <taxon>Deinococcota</taxon>
        <taxon>Deinococci</taxon>
        <taxon>Deinococcales</taxon>
        <taxon>Deinococcaceae</taxon>
        <taxon>Deinococcus</taxon>
    </lineage>
</organism>
<reference evidence="2" key="1">
    <citation type="journal article" date="2019" name="Int. J. Syst. Evol. Microbiol.">
        <title>The Global Catalogue of Microorganisms (GCM) 10K type strain sequencing project: providing services to taxonomists for standard genome sequencing and annotation.</title>
        <authorList>
            <consortium name="The Broad Institute Genomics Platform"/>
            <consortium name="The Broad Institute Genome Sequencing Center for Infectious Disease"/>
            <person name="Wu L."/>
            <person name="Ma J."/>
        </authorList>
    </citation>
    <scope>NUCLEOTIDE SEQUENCE [LARGE SCALE GENOMIC DNA]</scope>
    <source>
        <strain evidence="2">CCTCC AB 2017081</strain>
    </source>
</reference>
<name>A0ABV7Z7N6_9DEIO</name>
<gene>
    <name evidence="1" type="ORF">ACFOSB_11190</name>
</gene>
<comment type="caution">
    <text evidence="1">The sequence shown here is derived from an EMBL/GenBank/DDBJ whole genome shotgun (WGS) entry which is preliminary data.</text>
</comment>